<reference evidence="1" key="1">
    <citation type="journal article" date="2006" name="Nature">
        <title>Deciphering the evolution and metabolism of an anammox bacterium from a community genome.</title>
        <authorList>
            <person name="Strous M."/>
            <person name="Pelletier E."/>
            <person name="Mangenot S."/>
            <person name="Rattei T."/>
            <person name="Lehner A."/>
            <person name="Taylor M.W."/>
            <person name="Horn M."/>
            <person name="Daims H."/>
            <person name="Bartol-Mavel D."/>
            <person name="Wincker P."/>
            <person name="Barbe V."/>
            <person name="Fonknechten N."/>
            <person name="Vallenet D."/>
            <person name="Segurens B."/>
            <person name="Schenowitz-Truong C."/>
            <person name="Medigue C."/>
            <person name="Collingro A."/>
            <person name="Snel B."/>
            <person name="Dutilh B.E."/>
            <person name="OpDenCamp H.J.M."/>
            <person name="vanDerDrift C."/>
            <person name="Cirpus I."/>
            <person name="vanDePas-Schoonen K.T."/>
            <person name="Harhangi H.R."/>
            <person name="vanNiftrik L."/>
            <person name="Schmid M."/>
            <person name="Keltjens J."/>
            <person name="vanDeVossenberg J."/>
            <person name="Kartal B."/>
            <person name="Meier H."/>
            <person name="Frishman D."/>
            <person name="Huynen M.A."/>
            <person name="Mewes H."/>
            <person name="Weissenbach J."/>
            <person name="Jetten M.S.M."/>
            <person name="Wagner M."/>
            <person name="LePaslier D."/>
        </authorList>
    </citation>
    <scope>NUCLEOTIDE SEQUENCE</scope>
</reference>
<reference evidence="1" key="2">
    <citation type="submission" date="2006-01" db="EMBL/GenBank/DDBJ databases">
        <authorList>
            <person name="Genoscope"/>
        </authorList>
    </citation>
    <scope>NUCLEOTIDE SEQUENCE</scope>
</reference>
<dbReference type="EMBL" id="CT573073">
    <property type="protein sequence ID" value="CAJ71361.1"/>
    <property type="molecule type" value="Genomic_DNA"/>
</dbReference>
<name>Q1PVW5_KUEST</name>
<proteinExistence type="predicted"/>
<organism evidence="1">
    <name type="scientific">Kuenenia stuttgartiensis</name>
    <dbReference type="NCBI Taxonomy" id="174633"/>
    <lineage>
        <taxon>Bacteria</taxon>
        <taxon>Pseudomonadati</taxon>
        <taxon>Planctomycetota</taxon>
        <taxon>Candidatus Brocadiia</taxon>
        <taxon>Candidatus Brocadiales</taxon>
        <taxon>Candidatus Brocadiaceae</taxon>
        <taxon>Candidatus Kuenenia</taxon>
    </lineage>
</organism>
<evidence type="ECO:0000313" key="1">
    <source>
        <dbReference type="EMBL" id="CAJ71361.1"/>
    </source>
</evidence>
<gene>
    <name evidence="1" type="ORF">kustc0616</name>
</gene>
<protein>
    <submittedName>
        <fullName evidence="1">Uncharacterized protein</fullName>
    </submittedName>
</protein>
<accession>Q1PVW5</accession>
<dbReference type="AlphaFoldDB" id="Q1PVW5"/>
<sequence>MRNNYYCFFLLKFFTVCRKMHIVSNNALTSIKINRANICSFSLQLNKYKNLEKIVFI</sequence>